<name>A0A369VYT7_9SPHN</name>
<dbReference type="Proteomes" id="UP000253918">
    <property type="component" value="Unassembled WGS sequence"/>
</dbReference>
<dbReference type="EMBL" id="QQNB01000001">
    <property type="protein sequence ID" value="RDE06797.1"/>
    <property type="molecule type" value="Genomic_DNA"/>
</dbReference>
<accession>A0A369VYT7</accession>
<gene>
    <name evidence="1" type="ORF">DVW87_03685</name>
</gene>
<reference evidence="1 2" key="1">
    <citation type="submission" date="2018-07" db="EMBL/GenBank/DDBJ databases">
        <title>a novel species of Sphingomonas isolated from the rhizosphere soil of Araceae plant.</title>
        <authorList>
            <person name="Zhiyong W."/>
            <person name="Qinglan Z."/>
            <person name="Zhiwei F."/>
            <person name="Ding X."/>
            <person name="Gejiao W."/>
            <person name="Shixue Z."/>
        </authorList>
    </citation>
    <scope>NUCLEOTIDE SEQUENCE [LARGE SCALE GENOMIC DNA]</scope>
    <source>
        <strain evidence="1 2">WZY 27</strain>
    </source>
</reference>
<evidence type="ECO:0000313" key="1">
    <source>
        <dbReference type="EMBL" id="RDE06797.1"/>
    </source>
</evidence>
<protein>
    <submittedName>
        <fullName evidence="1">Uncharacterized protein</fullName>
    </submittedName>
</protein>
<evidence type="ECO:0000313" key="2">
    <source>
        <dbReference type="Proteomes" id="UP000253918"/>
    </source>
</evidence>
<dbReference type="AlphaFoldDB" id="A0A369VYT7"/>
<comment type="caution">
    <text evidence="1">The sequence shown here is derived from an EMBL/GenBank/DDBJ whole genome shotgun (WGS) entry which is preliminary data.</text>
</comment>
<sequence>MTIARRPLVHEVCILVAGARRGLFIPFEVLDWLQTEEIGWTVKGDHERITFTIPDETERMLFTLRFAHLRA</sequence>
<organism evidence="1 2">
    <name type="scientific">Sphingomonas aracearum</name>
    <dbReference type="NCBI Taxonomy" id="2283317"/>
    <lineage>
        <taxon>Bacteria</taxon>
        <taxon>Pseudomonadati</taxon>
        <taxon>Pseudomonadota</taxon>
        <taxon>Alphaproteobacteria</taxon>
        <taxon>Sphingomonadales</taxon>
        <taxon>Sphingomonadaceae</taxon>
        <taxon>Sphingomonas</taxon>
    </lineage>
</organism>
<keyword evidence="2" id="KW-1185">Reference proteome</keyword>
<proteinExistence type="predicted"/>